<dbReference type="InterPro" id="IPR000182">
    <property type="entry name" value="GNAT_dom"/>
</dbReference>
<dbReference type="Pfam" id="PF00583">
    <property type="entry name" value="Acetyltransf_1"/>
    <property type="match status" value="1"/>
</dbReference>
<dbReference type="PANTHER" id="PTHR43877">
    <property type="entry name" value="AMINOALKYLPHOSPHONATE N-ACETYLTRANSFERASE-RELATED-RELATED"/>
    <property type="match status" value="1"/>
</dbReference>
<proteinExistence type="predicted"/>
<evidence type="ECO:0000256" key="1">
    <source>
        <dbReference type="ARBA" id="ARBA00022679"/>
    </source>
</evidence>
<sequence>MTAAQTTWTIENVDWNDASAVALREAMDAEISPRYAEIFAAFDEATADRLARDFAVDPATIVEVVLVRAVDGEAVGHAALRALGAELEVKRVYVSPGARGRGASRALMAELERLAAARGASRLILQTGDRQPEAIALYERIGYAPIEVFEPYIRFAGSRCFAKDLRP</sequence>
<keyword evidence="2" id="KW-0012">Acyltransferase</keyword>
<dbReference type="CDD" id="cd04301">
    <property type="entry name" value="NAT_SF"/>
    <property type="match status" value="1"/>
</dbReference>
<dbReference type="Gene3D" id="3.40.630.30">
    <property type="match status" value="1"/>
</dbReference>
<accession>A0ABU3RT12</accession>
<dbReference type="PANTHER" id="PTHR43877:SF2">
    <property type="entry name" value="AMINOALKYLPHOSPHONATE N-ACETYLTRANSFERASE-RELATED"/>
    <property type="match status" value="1"/>
</dbReference>
<name>A0ABU3RT12_9MICO</name>
<gene>
    <name evidence="4" type="ORF">RWH43_04630</name>
</gene>
<keyword evidence="5" id="KW-1185">Reference proteome</keyword>
<comment type="caution">
    <text evidence="4">The sequence shown here is derived from an EMBL/GenBank/DDBJ whole genome shotgun (WGS) entry which is preliminary data.</text>
</comment>
<dbReference type="EMBL" id="JAWDIU010000001">
    <property type="protein sequence ID" value="MDU0326038.1"/>
    <property type="molecule type" value="Genomic_DNA"/>
</dbReference>
<feature type="domain" description="N-acetyltransferase" evidence="3">
    <location>
        <begin position="21"/>
        <end position="166"/>
    </location>
</feature>
<keyword evidence="1" id="KW-0808">Transferase</keyword>
<evidence type="ECO:0000313" key="5">
    <source>
        <dbReference type="Proteomes" id="UP001256673"/>
    </source>
</evidence>
<dbReference type="InterPro" id="IPR016181">
    <property type="entry name" value="Acyl_CoA_acyltransferase"/>
</dbReference>
<evidence type="ECO:0000256" key="2">
    <source>
        <dbReference type="ARBA" id="ARBA00023315"/>
    </source>
</evidence>
<dbReference type="InterPro" id="IPR050832">
    <property type="entry name" value="Bact_Acetyltransf"/>
</dbReference>
<organism evidence="4 5">
    <name type="scientific">Microbacterium algihabitans</name>
    <dbReference type="NCBI Taxonomy" id="3075992"/>
    <lineage>
        <taxon>Bacteria</taxon>
        <taxon>Bacillati</taxon>
        <taxon>Actinomycetota</taxon>
        <taxon>Actinomycetes</taxon>
        <taxon>Micrococcales</taxon>
        <taxon>Microbacteriaceae</taxon>
        <taxon>Microbacterium</taxon>
    </lineage>
</organism>
<dbReference type="PROSITE" id="PS51186">
    <property type="entry name" value="GNAT"/>
    <property type="match status" value="1"/>
</dbReference>
<evidence type="ECO:0000313" key="4">
    <source>
        <dbReference type="EMBL" id="MDU0326038.1"/>
    </source>
</evidence>
<protein>
    <submittedName>
        <fullName evidence="4">GNAT family N-acetyltransferase</fullName>
    </submittedName>
</protein>
<dbReference type="RefSeq" id="WP_154096886.1">
    <property type="nucleotide sequence ID" value="NZ_JAWDIU010000001.1"/>
</dbReference>
<reference evidence="4 5" key="1">
    <citation type="submission" date="2023-09" db="EMBL/GenBank/DDBJ databases">
        <title>Microbacterium fusihabitans sp. nov., Microbacterium phycihabitans sp. nov., and Microbacterium cervinum sp. nov., isolated from dried seaweeds of beach.</title>
        <authorList>
            <person name="Lee S.D."/>
        </authorList>
    </citation>
    <scope>NUCLEOTIDE SEQUENCE [LARGE SCALE GENOMIC DNA]</scope>
    <source>
        <strain evidence="4 5">KSW2-21</strain>
    </source>
</reference>
<evidence type="ECO:0000259" key="3">
    <source>
        <dbReference type="PROSITE" id="PS51186"/>
    </source>
</evidence>
<dbReference type="Proteomes" id="UP001256673">
    <property type="component" value="Unassembled WGS sequence"/>
</dbReference>
<dbReference type="SUPFAM" id="SSF55729">
    <property type="entry name" value="Acyl-CoA N-acyltransferases (Nat)"/>
    <property type="match status" value="1"/>
</dbReference>